<organism evidence="2 3">
    <name type="scientific">[Myrmecia] bisecta</name>
    <dbReference type="NCBI Taxonomy" id="41462"/>
    <lineage>
        <taxon>Eukaryota</taxon>
        <taxon>Viridiplantae</taxon>
        <taxon>Chlorophyta</taxon>
        <taxon>core chlorophytes</taxon>
        <taxon>Trebouxiophyceae</taxon>
        <taxon>Trebouxiales</taxon>
        <taxon>Trebouxiaceae</taxon>
        <taxon>Myrmecia</taxon>
    </lineage>
</organism>
<dbReference type="Pfam" id="PF05608">
    <property type="entry name" value="RTE1"/>
    <property type="match status" value="1"/>
</dbReference>
<comment type="caution">
    <text evidence="2">The sequence shown here is derived from an EMBL/GenBank/DDBJ whole genome shotgun (WGS) entry which is preliminary data.</text>
</comment>
<keyword evidence="1" id="KW-0812">Transmembrane</keyword>
<dbReference type="GO" id="GO:0009723">
    <property type="term" value="P:response to ethylene"/>
    <property type="evidence" value="ECO:0007669"/>
    <property type="project" value="TreeGrafter"/>
</dbReference>
<evidence type="ECO:0000313" key="3">
    <source>
        <dbReference type="Proteomes" id="UP001489004"/>
    </source>
</evidence>
<evidence type="ECO:0000256" key="1">
    <source>
        <dbReference type="SAM" id="Phobius"/>
    </source>
</evidence>
<keyword evidence="1" id="KW-1133">Transmembrane helix</keyword>
<reference evidence="2 3" key="1">
    <citation type="journal article" date="2024" name="Nat. Commun.">
        <title>Phylogenomics reveals the evolutionary origins of lichenization in chlorophyte algae.</title>
        <authorList>
            <person name="Puginier C."/>
            <person name="Libourel C."/>
            <person name="Otte J."/>
            <person name="Skaloud P."/>
            <person name="Haon M."/>
            <person name="Grisel S."/>
            <person name="Petersen M."/>
            <person name="Berrin J.G."/>
            <person name="Delaux P.M."/>
            <person name="Dal Grande F."/>
            <person name="Keller J."/>
        </authorList>
    </citation>
    <scope>NUCLEOTIDE SEQUENCE [LARGE SCALE GENOMIC DNA]</scope>
    <source>
        <strain evidence="2 3">SAG 2043</strain>
    </source>
</reference>
<sequence>MAGLQLPPVQPPKRFPFCIVWSPIPFIGWVLPFIGHVGICTSEGVILDFAGPFFISIDSMAFGNPARYLQLQPSKAAVVAQAALQRSTEAGSTAEQGVAPSADVSADPMLAAVSREWDQLLQQSAGAYQHHNYNFLGDNCHCFVSHFLNAAEYRASRWNMVRLASEMFLRARYVAFGGVLKTWLPFCIVMTIGLYFGRLIFLYCWLGLLGLLGGYFCLYALCSNGRASEDAAIC</sequence>
<proteinExistence type="predicted"/>
<dbReference type="EMBL" id="JALJOR010000014">
    <property type="protein sequence ID" value="KAK9806379.1"/>
    <property type="molecule type" value="Genomic_DNA"/>
</dbReference>
<dbReference type="InterPro" id="IPR008496">
    <property type="entry name" value="TMEM222/RTE1"/>
</dbReference>
<dbReference type="PANTHER" id="PTHR20921">
    <property type="entry name" value="TRANSMEMBRANE PROTEIN 222"/>
    <property type="match status" value="1"/>
</dbReference>
<name>A0AAW1P9L3_9CHLO</name>
<evidence type="ECO:0000313" key="2">
    <source>
        <dbReference type="EMBL" id="KAK9806379.1"/>
    </source>
</evidence>
<accession>A0AAW1P9L3</accession>
<dbReference type="GO" id="GO:0005783">
    <property type="term" value="C:endoplasmic reticulum"/>
    <property type="evidence" value="ECO:0007669"/>
    <property type="project" value="TreeGrafter"/>
</dbReference>
<dbReference type="Proteomes" id="UP001489004">
    <property type="component" value="Unassembled WGS sequence"/>
</dbReference>
<keyword evidence="1" id="KW-0472">Membrane</keyword>
<dbReference type="GO" id="GO:0005794">
    <property type="term" value="C:Golgi apparatus"/>
    <property type="evidence" value="ECO:0007669"/>
    <property type="project" value="TreeGrafter"/>
</dbReference>
<feature type="transmembrane region" description="Helical" evidence="1">
    <location>
        <begin position="173"/>
        <end position="194"/>
    </location>
</feature>
<gene>
    <name evidence="2" type="ORF">WJX72_012194</name>
</gene>
<dbReference type="GO" id="GO:0010104">
    <property type="term" value="P:regulation of ethylene-activated signaling pathway"/>
    <property type="evidence" value="ECO:0007669"/>
    <property type="project" value="TreeGrafter"/>
</dbReference>
<protein>
    <submittedName>
        <fullName evidence="2">Uncharacterized protein</fullName>
    </submittedName>
</protein>
<dbReference type="PANTHER" id="PTHR20921:SF0">
    <property type="entry name" value="TRANSMEMBRANE PROTEIN 222"/>
    <property type="match status" value="1"/>
</dbReference>
<keyword evidence="3" id="KW-1185">Reference proteome</keyword>
<dbReference type="AlphaFoldDB" id="A0AAW1P9L3"/>
<feature type="transmembrane region" description="Helical" evidence="1">
    <location>
        <begin position="200"/>
        <end position="221"/>
    </location>
</feature>